<organism evidence="5 6">
    <name type="scientific">Terrihalobacillus insolitus</name>
    <dbReference type="NCBI Taxonomy" id="2950438"/>
    <lineage>
        <taxon>Bacteria</taxon>
        <taxon>Bacillati</taxon>
        <taxon>Bacillota</taxon>
        <taxon>Bacilli</taxon>
        <taxon>Bacillales</taxon>
        <taxon>Bacillaceae</taxon>
        <taxon>Terrihalobacillus</taxon>
    </lineage>
</organism>
<dbReference type="InterPro" id="IPR025110">
    <property type="entry name" value="AMP-bd_C"/>
</dbReference>
<evidence type="ECO:0000256" key="2">
    <source>
        <dbReference type="ARBA" id="ARBA00022598"/>
    </source>
</evidence>
<dbReference type="PANTHER" id="PTHR43767">
    <property type="entry name" value="LONG-CHAIN-FATTY-ACID--COA LIGASE"/>
    <property type="match status" value="1"/>
</dbReference>
<dbReference type="FunFam" id="3.30.300.30:FF:000008">
    <property type="entry name" value="2,3-dihydroxybenzoate-AMP ligase"/>
    <property type="match status" value="1"/>
</dbReference>
<dbReference type="InterPro" id="IPR020845">
    <property type="entry name" value="AMP-binding_CS"/>
</dbReference>
<feature type="domain" description="AMP-dependent synthetase/ligase" evidence="3">
    <location>
        <begin position="8"/>
        <end position="367"/>
    </location>
</feature>
<keyword evidence="2 5" id="KW-0436">Ligase</keyword>
<dbReference type="Gene3D" id="3.30.300.30">
    <property type="match status" value="1"/>
</dbReference>
<dbReference type="Pfam" id="PF13193">
    <property type="entry name" value="AMP-binding_C"/>
    <property type="match status" value="1"/>
</dbReference>
<dbReference type="InterPro" id="IPR042099">
    <property type="entry name" value="ANL_N_sf"/>
</dbReference>
<dbReference type="InterPro" id="IPR000873">
    <property type="entry name" value="AMP-dep_synth/lig_dom"/>
</dbReference>
<comment type="caution">
    <text evidence="5">The sequence shown here is derived from an EMBL/GenBank/DDBJ whole genome shotgun (WGS) entry which is preliminary data.</text>
</comment>
<gene>
    <name evidence="5" type="ORF">NC797_02755</name>
</gene>
<dbReference type="PANTHER" id="PTHR43767:SF1">
    <property type="entry name" value="NONRIBOSOMAL PEPTIDE SYNTHASE PES1 (EUROFUNG)-RELATED"/>
    <property type="match status" value="1"/>
</dbReference>
<keyword evidence="6" id="KW-1185">Reference proteome</keyword>
<dbReference type="EMBL" id="JAMQKB010000001">
    <property type="protein sequence ID" value="MDC3423426.1"/>
    <property type="molecule type" value="Genomic_DNA"/>
</dbReference>
<dbReference type="AlphaFoldDB" id="A0A9X3WSG1"/>
<evidence type="ECO:0000313" key="5">
    <source>
        <dbReference type="EMBL" id="MDC3423426.1"/>
    </source>
</evidence>
<evidence type="ECO:0000313" key="6">
    <source>
        <dbReference type="Proteomes" id="UP001145050"/>
    </source>
</evidence>
<comment type="similarity">
    <text evidence="1">Belongs to the ATP-dependent AMP-binding enzyme family.</text>
</comment>
<dbReference type="PROSITE" id="PS00455">
    <property type="entry name" value="AMP_BINDING"/>
    <property type="match status" value="1"/>
</dbReference>
<dbReference type="InterPro" id="IPR050237">
    <property type="entry name" value="ATP-dep_AMP-bd_enzyme"/>
</dbReference>
<dbReference type="SUPFAM" id="SSF56801">
    <property type="entry name" value="Acetyl-CoA synthetase-like"/>
    <property type="match status" value="1"/>
</dbReference>
<accession>A0A9X3WSG1</accession>
<evidence type="ECO:0000256" key="1">
    <source>
        <dbReference type="ARBA" id="ARBA00006432"/>
    </source>
</evidence>
<evidence type="ECO:0000259" key="4">
    <source>
        <dbReference type="Pfam" id="PF13193"/>
    </source>
</evidence>
<proteinExistence type="inferred from homology"/>
<dbReference type="Pfam" id="PF00501">
    <property type="entry name" value="AMP-binding"/>
    <property type="match status" value="1"/>
</dbReference>
<dbReference type="GO" id="GO:0004467">
    <property type="term" value="F:long-chain fatty acid-CoA ligase activity"/>
    <property type="evidence" value="ECO:0007669"/>
    <property type="project" value="UniProtKB-EC"/>
</dbReference>
<name>A0A9X3WSG1_9BACI</name>
<dbReference type="RefSeq" id="WP_272435122.1">
    <property type="nucleotide sequence ID" value="NZ_JAMQKB010000001.1"/>
</dbReference>
<dbReference type="NCBIfam" id="NF004837">
    <property type="entry name" value="PRK06187.1"/>
    <property type="match status" value="1"/>
</dbReference>
<protein>
    <submittedName>
        <fullName evidence="5">Long-chain-fatty-acid--CoA ligase</fullName>
        <ecNumber evidence="5">6.2.1.3</ecNumber>
    </submittedName>
</protein>
<dbReference type="Gene3D" id="3.40.50.12780">
    <property type="entry name" value="N-terminal domain of ligase-like"/>
    <property type="match status" value="1"/>
</dbReference>
<evidence type="ECO:0000259" key="3">
    <source>
        <dbReference type="Pfam" id="PF00501"/>
    </source>
</evidence>
<dbReference type="EC" id="6.2.1.3" evidence="5"/>
<dbReference type="Proteomes" id="UP001145050">
    <property type="component" value="Unassembled WGS sequence"/>
</dbReference>
<feature type="domain" description="AMP-binding enzyme C-terminal" evidence="4">
    <location>
        <begin position="417"/>
        <end position="492"/>
    </location>
</feature>
<dbReference type="InterPro" id="IPR045851">
    <property type="entry name" value="AMP-bd_C_sf"/>
</dbReference>
<reference evidence="5" key="1">
    <citation type="submission" date="2022-06" db="EMBL/GenBank/DDBJ databases">
        <title>Aquibacillus sp. a new bacterium isolated from soil saline samples.</title>
        <authorList>
            <person name="Galisteo C."/>
            <person name="De La Haba R."/>
            <person name="Sanchez-Porro C."/>
            <person name="Ventosa A."/>
        </authorList>
    </citation>
    <scope>NUCLEOTIDE SEQUENCE</scope>
    <source>
        <strain evidence="5">3ASR75-11</strain>
    </source>
</reference>
<sequence>MNIPNLLAHQSRKFPNHEAIATQYESISYLDWHITVNQLADSFRKLGVEKGDKVVLHMPNTKEFLYAYFAVQRLGALIVPINAKLVQQEITYILDHSEAKVFITHDLLFSQVKGLPKSDNLLCVKTGEAVDHWLSFDALVAEGSPDEITCELTEDDEASILYTSGTTGDPKGVIYTYRNIITVATMICIEMTMKPESKVLHMMPLSHSAPLHLFLIAGTYVGATHVLVPTFTPDLLLETVSNQKTTHFFGAPVAYLATGKHPNISEYDLSSMEYWVYGGAPLAQQDVNFIKEKFSTDRLMCVYGLTEAGPSGTLLRFEDHDTKAGSIGKRAALNCEIRLVNEDGIDVKQGEVGEIILRGEGNMKGYYKDPEKTNQALKGDWLYTGDMAKQDDEGFYWMVDRKKDMIISGGVNIFPKEIENLLITHPRIADVAVVGVPNPDWGETVKAFVEVNGEIDDLEKECRSFLEDKLAEYKIPKLYEELEALPRNVTGKLLKNQLRVKEGTL</sequence>